<dbReference type="Proteomes" id="UP000241890">
    <property type="component" value="Unassembled WGS sequence"/>
</dbReference>
<evidence type="ECO:0000256" key="5">
    <source>
        <dbReference type="ARBA" id="ARBA00022741"/>
    </source>
</evidence>
<dbReference type="Gene3D" id="1.10.510.10">
    <property type="entry name" value="Transferase(Phosphotransferase) domain 1"/>
    <property type="match status" value="1"/>
</dbReference>
<feature type="region of interest" description="Disordered" evidence="9">
    <location>
        <begin position="500"/>
        <end position="639"/>
    </location>
</feature>
<keyword evidence="6 11" id="KW-0418">Kinase</keyword>
<feature type="region of interest" description="Disordered" evidence="9">
    <location>
        <begin position="294"/>
        <end position="317"/>
    </location>
</feature>
<proteinExistence type="inferred from homology"/>
<dbReference type="FunFam" id="1.10.510.10:FF:000104">
    <property type="entry name" value="serine/threonine-protein kinase MAK isoform X1"/>
    <property type="match status" value="1"/>
</dbReference>
<evidence type="ECO:0000256" key="4">
    <source>
        <dbReference type="ARBA" id="ARBA00022679"/>
    </source>
</evidence>
<dbReference type="FunFam" id="3.30.200.20:FF:000335">
    <property type="entry name" value="Serine/threonine-protein kinase MHK"/>
    <property type="match status" value="1"/>
</dbReference>
<dbReference type="EMBL" id="BEYU01000049">
    <property type="protein sequence ID" value="GBG28895.1"/>
    <property type="molecule type" value="Genomic_DNA"/>
</dbReference>
<sequence>MNRYKLTNQLGDGTYGSVLKAVNKSTGEIVAIKKMKKAFRTWEECMNLREVMSLKKLNHPNIVKLKEVIRENDELFFVFEHMSENLYETMKARTKMMPEASIRNCIYQILQGLAFMHKHGFFHRDIKPENLLCRGEAVKIADFGLAREIRSRPPYTEYVSTRWYRAPEVLLRSTSYNSPIDLWACGCIMAELFTLRPLFPGSSEPDEIFKICSVLGSPTHQSWPEGMKLSVAMNFKFPQFVATPLDQLIPQASPEAISLIRELLRYDPKKRPTASQALQHPFFSKNIKIPPPISASSIASKENQPSQAQAQAHGGAYASADTDAAGAVDGVEAATSAVTSATIGASALTAASSHSSSSTTASSGLSAATSSSTSFVAPASHQVQRHQHTNHSHHLQTHKNVGSSPTASTVLASGAASSFASPSFARASAGSSAVATTSATSSSAAVGVDSRNAAISSFGKTYASAPHGFGTAITSPMTNGAAASPSQGFTSISSGFKASTSIAQGPSTSSSASSSTSHFRVSRGFGPSGGGFHTIVPSAPKTHTGPTSSSSFGQRSGSGSGAGTSSVTAATSSPFGGASTRTSSLARAGNASIHGKGTYQKRTFQQSSSSAMGSGLTSKLGTSTTSTTTTTASSATSTSAATAFHGKGFGRHKY</sequence>
<feature type="compositionally biased region" description="Low complexity" evidence="9">
    <location>
        <begin position="500"/>
        <end position="517"/>
    </location>
</feature>
<evidence type="ECO:0000256" key="1">
    <source>
        <dbReference type="ARBA" id="ARBA00006485"/>
    </source>
</evidence>
<feature type="compositionally biased region" description="Polar residues" evidence="9">
    <location>
        <begin position="611"/>
        <end position="621"/>
    </location>
</feature>
<keyword evidence="3" id="KW-0597">Phosphoprotein</keyword>
<keyword evidence="12" id="KW-1185">Reference proteome</keyword>
<protein>
    <submittedName>
        <fullName evidence="11">Protein kinase</fullName>
    </submittedName>
</protein>
<dbReference type="SMART" id="SM00220">
    <property type="entry name" value="S_TKc"/>
    <property type="match status" value="1"/>
</dbReference>
<dbReference type="CDD" id="cd07830">
    <property type="entry name" value="STKc_MAK_like"/>
    <property type="match status" value="1"/>
</dbReference>
<comment type="caution">
    <text evidence="11">The sequence shown here is derived from an EMBL/GenBank/DDBJ whole genome shotgun (WGS) entry which is preliminary data.</text>
</comment>
<dbReference type="SUPFAM" id="SSF56112">
    <property type="entry name" value="Protein kinase-like (PK-like)"/>
    <property type="match status" value="1"/>
</dbReference>
<evidence type="ECO:0000256" key="3">
    <source>
        <dbReference type="ARBA" id="ARBA00022553"/>
    </source>
</evidence>
<dbReference type="PANTHER" id="PTHR24055">
    <property type="entry name" value="MITOGEN-ACTIVATED PROTEIN KINASE"/>
    <property type="match status" value="1"/>
</dbReference>
<dbReference type="InterPro" id="IPR000719">
    <property type="entry name" value="Prot_kinase_dom"/>
</dbReference>
<gene>
    <name evidence="11" type="ORF">FCC1311_051162</name>
</gene>
<feature type="compositionally biased region" description="Low complexity" evidence="9">
    <location>
        <begin position="563"/>
        <end position="573"/>
    </location>
</feature>
<comment type="similarity">
    <text evidence="1">Belongs to the protein kinase superfamily. CMGC Ser/Thr protein kinase family. CDC2/CDKX subfamily.</text>
</comment>
<accession>A0A2R5GEB3</accession>
<feature type="domain" description="Protein kinase" evidence="10">
    <location>
        <begin position="4"/>
        <end position="283"/>
    </location>
</feature>
<name>A0A2R5GEB3_9STRA</name>
<keyword evidence="7 8" id="KW-0067">ATP-binding</keyword>
<evidence type="ECO:0000256" key="9">
    <source>
        <dbReference type="SAM" id="MobiDB-lite"/>
    </source>
</evidence>
<feature type="compositionally biased region" description="Polar residues" evidence="9">
    <location>
        <begin position="398"/>
        <end position="407"/>
    </location>
</feature>
<evidence type="ECO:0000313" key="12">
    <source>
        <dbReference type="Proteomes" id="UP000241890"/>
    </source>
</evidence>
<evidence type="ECO:0000256" key="8">
    <source>
        <dbReference type="PROSITE-ProRule" id="PRU10141"/>
    </source>
</evidence>
<dbReference type="InParanoid" id="A0A2R5GEB3"/>
<dbReference type="Pfam" id="PF00069">
    <property type="entry name" value="Pkinase"/>
    <property type="match status" value="1"/>
</dbReference>
<evidence type="ECO:0000256" key="7">
    <source>
        <dbReference type="ARBA" id="ARBA00022840"/>
    </source>
</evidence>
<evidence type="ECO:0000259" key="10">
    <source>
        <dbReference type="PROSITE" id="PS50011"/>
    </source>
</evidence>
<evidence type="ECO:0000256" key="2">
    <source>
        <dbReference type="ARBA" id="ARBA00022527"/>
    </source>
</evidence>
<keyword evidence="2" id="KW-0723">Serine/threonine-protein kinase</keyword>
<dbReference type="PROSITE" id="PS00107">
    <property type="entry name" value="PROTEIN_KINASE_ATP"/>
    <property type="match status" value="1"/>
</dbReference>
<dbReference type="PROSITE" id="PS50011">
    <property type="entry name" value="PROTEIN_KINASE_DOM"/>
    <property type="match status" value="1"/>
</dbReference>
<feature type="region of interest" description="Disordered" evidence="9">
    <location>
        <begin position="373"/>
        <end position="407"/>
    </location>
</feature>
<dbReference type="OrthoDB" id="2158884at2759"/>
<feature type="compositionally biased region" description="Low complexity" evidence="9">
    <location>
        <begin position="622"/>
        <end position="639"/>
    </location>
</feature>
<dbReference type="InterPro" id="IPR011009">
    <property type="entry name" value="Kinase-like_dom_sf"/>
</dbReference>
<dbReference type="GO" id="GO:0004674">
    <property type="term" value="F:protein serine/threonine kinase activity"/>
    <property type="evidence" value="ECO:0007669"/>
    <property type="project" value="UniProtKB-KW"/>
</dbReference>
<reference evidence="11 12" key="1">
    <citation type="submission" date="2017-12" db="EMBL/GenBank/DDBJ databases">
        <title>Sequencing, de novo assembly and annotation of complete genome of a new Thraustochytrid species, strain FCC1311.</title>
        <authorList>
            <person name="Sedici K."/>
            <person name="Godart F."/>
            <person name="Aiese Cigliano R."/>
            <person name="Sanseverino W."/>
            <person name="Barakat M."/>
            <person name="Ortet P."/>
            <person name="Marechal E."/>
            <person name="Cagnac O."/>
            <person name="Amato A."/>
        </authorList>
    </citation>
    <scope>NUCLEOTIDE SEQUENCE [LARGE SCALE GENOMIC DNA]</scope>
</reference>
<dbReference type="InterPro" id="IPR017441">
    <property type="entry name" value="Protein_kinase_ATP_BS"/>
</dbReference>
<feature type="compositionally biased region" description="Basic residues" evidence="9">
    <location>
        <begin position="383"/>
        <end position="397"/>
    </location>
</feature>
<evidence type="ECO:0000256" key="6">
    <source>
        <dbReference type="ARBA" id="ARBA00022777"/>
    </source>
</evidence>
<keyword evidence="4" id="KW-0808">Transferase</keyword>
<dbReference type="AlphaFoldDB" id="A0A2R5GEB3"/>
<evidence type="ECO:0000313" key="11">
    <source>
        <dbReference type="EMBL" id="GBG28895.1"/>
    </source>
</evidence>
<feature type="binding site" evidence="8">
    <location>
        <position position="34"/>
    </location>
    <ligand>
        <name>ATP</name>
        <dbReference type="ChEBI" id="CHEBI:30616"/>
    </ligand>
</feature>
<dbReference type="Gene3D" id="3.30.200.20">
    <property type="entry name" value="Phosphorylase Kinase, domain 1"/>
    <property type="match status" value="1"/>
</dbReference>
<organism evidence="11 12">
    <name type="scientific">Hondaea fermentalgiana</name>
    <dbReference type="NCBI Taxonomy" id="2315210"/>
    <lineage>
        <taxon>Eukaryota</taxon>
        <taxon>Sar</taxon>
        <taxon>Stramenopiles</taxon>
        <taxon>Bigyra</taxon>
        <taxon>Labyrinthulomycetes</taxon>
        <taxon>Thraustochytrida</taxon>
        <taxon>Thraustochytriidae</taxon>
        <taxon>Hondaea</taxon>
    </lineage>
</organism>
<dbReference type="PROSITE" id="PS00108">
    <property type="entry name" value="PROTEIN_KINASE_ST"/>
    <property type="match status" value="1"/>
</dbReference>
<dbReference type="InterPro" id="IPR008271">
    <property type="entry name" value="Ser/Thr_kinase_AS"/>
</dbReference>
<dbReference type="GO" id="GO:0005524">
    <property type="term" value="F:ATP binding"/>
    <property type="evidence" value="ECO:0007669"/>
    <property type="project" value="UniProtKB-UniRule"/>
</dbReference>
<keyword evidence="5 8" id="KW-0547">Nucleotide-binding</keyword>
<feature type="compositionally biased region" description="Low complexity" evidence="9">
    <location>
        <begin position="545"/>
        <end position="555"/>
    </location>
</feature>
<dbReference type="InterPro" id="IPR050117">
    <property type="entry name" value="MAPK"/>
</dbReference>